<dbReference type="Proteomes" id="UP000199392">
    <property type="component" value="Unassembled WGS sequence"/>
</dbReference>
<dbReference type="STRING" id="311180.SAMN04488050_101465"/>
<feature type="signal peptide" evidence="1">
    <location>
        <begin position="1"/>
        <end position="24"/>
    </location>
</feature>
<protein>
    <submittedName>
        <fullName evidence="2">Uncharacterized protein</fullName>
    </submittedName>
</protein>
<dbReference type="OrthoDB" id="7841298at2"/>
<feature type="chain" id="PRO_5011573264" evidence="1">
    <location>
        <begin position="25"/>
        <end position="275"/>
    </location>
</feature>
<dbReference type="AlphaFoldDB" id="A0A1I6PDT4"/>
<accession>A0A1I6PDT4</accession>
<evidence type="ECO:0000256" key="1">
    <source>
        <dbReference type="SAM" id="SignalP"/>
    </source>
</evidence>
<organism evidence="2 3">
    <name type="scientific">Alloyangia pacifica</name>
    <dbReference type="NCBI Taxonomy" id="311180"/>
    <lineage>
        <taxon>Bacteria</taxon>
        <taxon>Pseudomonadati</taxon>
        <taxon>Pseudomonadota</taxon>
        <taxon>Alphaproteobacteria</taxon>
        <taxon>Rhodobacterales</taxon>
        <taxon>Roseobacteraceae</taxon>
        <taxon>Alloyangia</taxon>
    </lineage>
</organism>
<evidence type="ECO:0000313" key="3">
    <source>
        <dbReference type="Proteomes" id="UP000199392"/>
    </source>
</evidence>
<name>A0A1I6PDT4_9RHOB</name>
<keyword evidence="1" id="KW-0732">Signal</keyword>
<dbReference type="EMBL" id="FOZW01000001">
    <property type="protein sequence ID" value="SFS38238.1"/>
    <property type="molecule type" value="Genomic_DNA"/>
</dbReference>
<proteinExistence type="predicted"/>
<keyword evidence="3" id="KW-1185">Reference proteome</keyword>
<gene>
    <name evidence="2" type="ORF">SAMN04488050_101465</name>
</gene>
<sequence>MFPRFAACTAFALLVSAAAPAAFAESAPELLDALKVDEIVEVMREEGRGYSAEMAQDLLPAGQTEGWRQSVDRLYAPEAMQEVVRAGFVGSFGETDAGPLLDYLNSDAGQKVVALELEARREMTDPDVEAAAREAWRERQGAGADDARLDQLDRFVAENDLLETNVVGALNASFQFYLGLVDGGGLEMTEPEIVQEVWMQEEATRADTREWLYAYLLFAYQPLSDSELEAYVDISASPEGKAMNRALFAGFNHMYDEISYGLGLAAAREMLGQDL</sequence>
<reference evidence="3" key="1">
    <citation type="submission" date="2016-10" db="EMBL/GenBank/DDBJ databases">
        <authorList>
            <person name="Varghese N."/>
            <person name="Submissions S."/>
        </authorList>
    </citation>
    <scope>NUCLEOTIDE SEQUENCE [LARGE SCALE GENOMIC DNA]</scope>
    <source>
        <strain evidence="3">DSM 26894</strain>
    </source>
</reference>
<evidence type="ECO:0000313" key="2">
    <source>
        <dbReference type="EMBL" id="SFS38238.1"/>
    </source>
</evidence>
<dbReference type="RefSeq" id="WP_092421075.1">
    <property type="nucleotide sequence ID" value="NZ_FNCL01000002.1"/>
</dbReference>